<dbReference type="RefSeq" id="WP_164579415.1">
    <property type="nucleotide sequence ID" value="NZ_CAXURF020000005.1"/>
</dbReference>
<organism evidence="1 2">
    <name type="scientific">Rhizobium leguminosarum</name>
    <dbReference type="NCBI Taxonomy" id="384"/>
    <lineage>
        <taxon>Bacteria</taxon>
        <taxon>Pseudomonadati</taxon>
        <taxon>Pseudomonadota</taxon>
        <taxon>Alphaproteobacteria</taxon>
        <taxon>Hyphomicrobiales</taxon>
        <taxon>Rhizobiaceae</taxon>
        <taxon>Rhizobium/Agrobacterium group</taxon>
        <taxon>Rhizobium</taxon>
    </lineage>
</organism>
<name>A0A6P0BHS8_RHILE</name>
<gene>
    <name evidence="1" type="ORF">GR204_34575</name>
</gene>
<evidence type="ECO:0000313" key="2">
    <source>
        <dbReference type="Proteomes" id="UP000471560"/>
    </source>
</evidence>
<proteinExistence type="predicted"/>
<protein>
    <submittedName>
        <fullName evidence="1">Uncharacterized protein</fullName>
    </submittedName>
</protein>
<reference evidence="1 2" key="1">
    <citation type="submission" date="2019-12" db="EMBL/GenBank/DDBJ databases">
        <title>Rhizobium genotypes associated with high levels of biological nitrogen fixation by grain legumes in a temperate-maritime cropping system.</title>
        <authorList>
            <person name="Maluk M."/>
            <person name="Francesc Ferrando Molina F."/>
            <person name="Lopez Del Egido L."/>
            <person name="Lafos M."/>
            <person name="Langarica-Fuentes A."/>
            <person name="Gebre Yohannes G."/>
            <person name="Young M.W."/>
            <person name="Martin P."/>
            <person name="Gantlett R."/>
            <person name="Kenicer G."/>
            <person name="Hawes C."/>
            <person name="Begg G.S."/>
            <person name="Quilliam R.S."/>
            <person name="Squire G.R."/>
            <person name="Poole P.S."/>
            <person name="Young P.W."/>
            <person name="Iannetta P.M."/>
            <person name="James E.K."/>
        </authorList>
    </citation>
    <scope>NUCLEOTIDE SEQUENCE [LARGE SCALE GENOMIC DNA]</scope>
    <source>
        <strain evidence="1 2">JHI1096</strain>
    </source>
</reference>
<sequence length="65" mass="7526">MVCDPTRELRPLRQRRQIDMALVSRSDSDRIEVLRKESFLRWRTGREPSVLANEVLPGTVGTDDT</sequence>
<dbReference type="EMBL" id="WUEZ01000078">
    <property type="protein sequence ID" value="NEI38998.1"/>
    <property type="molecule type" value="Genomic_DNA"/>
</dbReference>
<evidence type="ECO:0000313" key="1">
    <source>
        <dbReference type="EMBL" id="NEI38998.1"/>
    </source>
</evidence>
<accession>A0A6P0BHS8</accession>
<dbReference type="Proteomes" id="UP000471560">
    <property type="component" value="Unassembled WGS sequence"/>
</dbReference>
<dbReference type="AlphaFoldDB" id="A0A6P0BHS8"/>
<comment type="caution">
    <text evidence="1">The sequence shown here is derived from an EMBL/GenBank/DDBJ whole genome shotgun (WGS) entry which is preliminary data.</text>
</comment>